<keyword evidence="2" id="KW-1185">Reference proteome</keyword>
<proteinExistence type="predicted"/>
<dbReference type="AlphaFoldDB" id="A0A401LGB7"/>
<organism evidence="1 2">
    <name type="scientific">Anaerotignum faecicola</name>
    <dbReference type="NCBI Taxonomy" id="2358141"/>
    <lineage>
        <taxon>Bacteria</taxon>
        <taxon>Bacillati</taxon>
        <taxon>Bacillota</taxon>
        <taxon>Clostridia</taxon>
        <taxon>Lachnospirales</taxon>
        <taxon>Anaerotignaceae</taxon>
        <taxon>Anaerotignum</taxon>
    </lineage>
</organism>
<protein>
    <recommendedName>
        <fullName evidence="3">XkdX family protein</fullName>
    </recommendedName>
</protein>
<accession>A0A401LGB7</accession>
<evidence type="ECO:0000313" key="2">
    <source>
        <dbReference type="Proteomes" id="UP000287361"/>
    </source>
</evidence>
<name>A0A401LGB7_9FIRM</name>
<sequence>MTYARLKKLIERGAYEKEDMLNKLDVFLMANRITEEQYQELVGMMG</sequence>
<dbReference type="EMBL" id="BHVZ01000014">
    <property type="protein sequence ID" value="GCB30560.1"/>
    <property type="molecule type" value="Genomic_DNA"/>
</dbReference>
<gene>
    <name evidence="1" type="ORF">KGMB03357_22210</name>
</gene>
<comment type="caution">
    <text evidence="1">The sequence shown here is derived from an EMBL/GenBank/DDBJ whole genome shotgun (WGS) entry which is preliminary data.</text>
</comment>
<evidence type="ECO:0000313" key="1">
    <source>
        <dbReference type="EMBL" id="GCB30560.1"/>
    </source>
</evidence>
<reference evidence="1 2" key="1">
    <citation type="submission" date="2018-10" db="EMBL/GenBank/DDBJ databases">
        <title>Draft Genome Sequence of Anaerotignum sp. KCTC 15736.</title>
        <authorList>
            <person name="Choi S.H."/>
            <person name="Kim J.S."/>
            <person name="Kang S.W."/>
            <person name="Lee J.S."/>
            <person name="Park S.H."/>
        </authorList>
    </citation>
    <scope>NUCLEOTIDE SEQUENCE [LARGE SCALE GENOMIC DNA]</scope>
    <source>
        <strain evidence="1 2">KCTC 15736</strain>
    </source>
</reference>
<dbReference type="Proteomes" id="UP000287361">
    <property type="component" value="Unassembled WGS sequence"/>
</dbReference>
<evidence type="ECO:0008006" key="3">
    <source>
        <dbReference type="Google" id="ProtNLM"/>
    </source>
</evidence>